<dbReference type="NCBIfam" id="NF041045">
    <property type="entry name" value="RsbA_anti_sig"/>
    <property type="match status" value="1"/>
</dbReference>
<dbReference type="PANTHER" id="PTHR35526">
    <property type="entry name" value="ANTI-SIGMA-F FACTOR RSBW-RELATED"/>
    <property type="match status" value="1"/>
</dbReference>
<dbReference type="InterPro" id="IPR050267">
    <property type="entry name" value="Anti-sigma-factor_SerPK"/>
</dbReference>
<organism evidence="4 5">
    <name type="scientific">Actinomadura bangladeshensis</name>
    <dbReference type="NCBI Taxonomy" id="453573"/>
    <lineage>
        <taxon>Bacteria</taxon>
        <taxon>Bacillati</taxon>
        <taxon>Actinomycetota</taxon>
        <taxon>Actinomycetes</taxon>
        <taxon>Streptosporangiales</taxon>
        <taxon>Thermomonosporaceae</taxon>
        <taxon>Actinomadura</taxon>
    </lineage>
</organism>
<dbReference type="EMBL" id="JAAGLI010000500">
    <property type="protein sequence ID" value="NEA24646.1"/>
    <property type="molecule type" value="Genomic_DNA"/>
</dbReference>
<dbReference type="SUPFAM" id="SSF55874">
    <property type="entry name" value="ATPase domain of HSP90 chaperone/DNA topoisomerase II/histidine kinase"/>
    <property type="match status" value="1"/>
</dbReference>
<evidence type="ECO:0000259" key="2">
    <source>
        <dbReference type="Pfam" id="PF13581"/>
    </source>
</evidence>
<keyword evidence="4" id="KW-0418">Kinase</keyword>
<accession>A0A6L9QI10</accession>
<evidence type="ECO:0000313" key="5">
    <source>
        <dbReference type="Proteomes" id="UP000475532"/>
    </source>
</evidence>
<keyword evidence="4" id="KW-0808">Transferase</keyword>
<keyword evidence="1" id="KW-0723">Serine/threonine-protein kinase</keyword>
<comment type="caution">
    <text evidence="4">The sequence shown here is derived from an EMBL/GenBank/DDBJ whole genome shotgun (WGS) entry which is preliminary data.</text>
</comment>
<dbReference type="RefSeq" id="WP_163057911.1">
    <property type="nucleotide sequence ID" value="NZ_JAAGLI010000500.1"/>
</dbReference>
<dbReference type="Gene3D" id="3.30.565.10">
    <property type="entry name" value="Histidine kinase-like ATPase, C-terminal domain"/>
    <property type="match status" value="1"/>
</dbReference>
<dbReference type="Pfam" id="PF14417">
    <property type="entry name" value="MEDS"/>
    <property type="match status" value="1"/>
</dbReference>
<dbReference type="InterPro" id="IPR025847">
    <property type="entry name" value="MEDS_domain"/>
</dbReference>
<dbReference type="InterPro" id="IPR047718">
    <property type="entry name" value="RsbA-like_anti_sig"/>
</dbReference>
<dbReference type="InterPro" id="IPR036890">
    <property type="entry name" value="HATPase_C_sf"/>
</dbReference>
<gene>
    <name evidence="4" type="ORF">G3I70_19435</name>
</gene>
<dbReference type="InterPro" id="IPR003594">
    <property type="entry name" value="HATPase_dom"/>
</dbReference>
<evidence type="ECO:0000313" key="4">
    <source>
        <dbReference type="EMBL" id="NEA24646.1"/>
    </source>
</evidence>
<dbReference type="Proteomes" id="UP000475532">
    <property type="component" value="Unassembled WGS sequence"/>
</dbReference>
<dbReference type="GO" id="GO:0004674">
    <property type="term" value="F:protein serine/threonine kinase activity"/>
    <property type="evidence" value="ECO:0007669"/>
    <property type="project" value="UniProtKB-KW"/>
</dbReference>
<protein>
    <submittedName>
        <fullName evidence="4">Sensor histidine kinase</fullName>
    </submittedName>
</protein>
<dbReference type="AlphaFoldDB" id="A0A6L9QI10"/>
<evidence type="ECO:0000256" key="1">
    <source>
        <dbReference type="ARBA" id="ARBA00022527"/>
    </source>
</evidence>
<dbReference type="Pfam" id="PF13581">
    <property type="entry name" value="HATPase_c_2"/>
    <property type="match status" value="1"/>
</dbReference>
<reference evidence="4 5" key="1">
    <citation type="submission" date="2020-01" db="EMBL/GenBank/DDBJ databases">
        <title>Insect and environment-associated Actinomycetes.</title>
        <authorList>
            <person name="Currrie C."/>
            <person name="Chevrette M."/>
            <person name="Carlson C."/>
            <person name="Stubbendieck R."/>
            <person name="Wendt-Pienkowski E."/>
        </authorList>
    </citation>
    <scope>NUCLEOTIDE SEQUENCE [LARGE SCALE GENOMIC DNA]</scope>
    <source>
        <strain evidence="4 5">SID10258</strain>
    </source>
</reference>
<evidence type="ECO:0000259" key="3">
    <source>
        <dbReference type="Pfam" id="PF14417"/>
    </source>
</evidence>
<feature type="domain" description="MEDS" evidence="3">
    <location>
        <begin position="6"/>
        <end position="150"/>
    </location>
</feature>
<feature type="domain" description="Histidine kinase/HSP90-like ATPase" evidence="2">
    <location>
        <begin position="200"/>
        <end position="313"/>
    </location>
</feature>
<proteinExistence type="predicted"/>
<sequence length="327" mass="35161">MSDDFTHRVLPYNGVEEFLGGAVPFLRDGVDTGDRVLAVCGSAQRMLLRDALGPAAGAVLFRDAATWYRHPSRTLADCLGDADESSRQGRRLRLLGEPAWASRSPLEVVEWERAEALLNVAIRGTGAAVLCPYAASLPAGVVAAARKTHPETVRGTRTLRNPGFVDPWTFCARCDADPLPPPPSGADTLELDARPDLFWLRAWVTDCARPTPLPEEGRQRLLVAVTEVVTNALRHGAPPIVLRMWTDASDREPALLCEVADAGRWPPGAGYGLLPPRSADTSAGGRFGLWAVRLLCSTVQIRTGDGGTVVRLRLTLPPLRPASIDGG</sequence>
<dbReference type="PANTHER" id="PTHR35526:SF3">
    <property type="entry name" value="ANTI-SIGMA-F FACTOR RSBW"/>
    <property type="match status" value="1"/>
</dbReference>
<name>A0A6L9QI10_9ACTN</name>
<dbReference type="CDD" id="cd16936">
    <property type="entry name" value="HATPase_RsbW-like"/>
    <property type="match status" value="1"/>
</dbReference>